<accession>A0ABT6Y3I1</accession>
<organism evidence="1 2">
    <name type="scientific">Flectobacillus roseus</name>
    <dbReference type="NCBI Taxonomy" id="502259"/>
    <lineage>
        <taxon>Bacteria</taxon>
        <taxon>Pseudomonadati</taxon>
        <taxon>Bacteroidota</taxon>
        <taxon>Cytophagia</taxon>
        <taxon>Cytophagales</taxon>
        <taxon>Flectobacillaceae</taxon>
        <taxon>Flectobacillus</taxon>
    </lineage>
</organism>
<evidence type="ECO:0000313" key="2">
    <source>
        <dbReference type="Proteomes" id="UP001236507"/>
    </source>
</evidence>
<name>A0ABT6Y3I1_9BACT</name>
<dbReference type="SUPFAM" id="SSF53300">
    <property type="entry name" value="vWA-like"/>
    <property type="match status" value="1"/>
</dbReference>
<dbReference type="PANTHER" id="PTHR39338">
    <property type="entry name" value="BLL5662 PROTEIN-RELATED"/>
    <property type="match status" value="1"/>
</dbReference>
<dbReference type="EMBL" id="JASHIF010000002">
    <property type="protein sequence ID" value="MDI9857831.1"/>
    <property type="molecule type" value="Genomic_DNA"/>
</dbReference>
<sequence length="374" mass="43012">MIHRKTTLSENIVAFCRFLREHGFSISVQDEATALEALSYISYQNRLDFQTALAITLVKKVQQLEAFNRLFDDYWKELEKALDSKIKDGKSKSNRPVKSEEQAFNALKSWLNGNRQTQEEQMASYSPHESLGQKNFANIPSDEIAEMMTSIQTLSRTLARAVARRERSTRARKQFHFARTIRKNMRSGGELIELAFRKPKKNRLKLVLLCDVSKSMDLYSSFFIQFMYAFQKVYQKIETFIFSTHIARITNELNTTHFNEVKANFSEKINIWSGGTKIGESLTQFNLQFGKRYINHQTVVIILSDGWDTGNPEVLSDAMETLHKQAHKILWLNPLAGNPNFQANTVGMQAAMPFISHFAPVHNLESLKQLGKMI</sequence>
<dbReference type="InterPro" id="IPR011195">
    <property type="entry name" value="UCP010256"/>
</dbReference>
<dbReference type="PANTHER" id="PTHR39338:SF6">
    <property type="entry name" value="BLL5662 PROTEIN"/>
    <property type="match status" value="1"/>
</dbReference>
<dbReference type="CDD" id="cd00198">
    <property type="entry name" value="vWFA"/>
    <property type="match status" value="1"/>
</dbReference>
<protein>
    <submittedName>
        <fullName evidence="1">VWA domain-containing protein</fullName>
    </submittedName>
</protein>
<dbReference type="InterPro" id="IPR008912">
    <property type="entry name" value="Uncharacterised_CoxE"/>
</dbReference>
<gene>
    <name evidence="1" type="ORF">QM524_01295</name>
</gene>
<dbReference type="PIRSF" id="PIRSF010256">
    <property type="entry name" value="CoxE_vWa"/>
    <property type="match status" value="1"/>
</dbReference>
<dbReference type="Pfam" id="PF05762">
    <property type="entry name" value="VWA_CoxE"/>
    <property type="match status" value="1"/>
</dbReference>
<dbReference type="Proteomes" id="UP001236507">
    <property type="component" value="Unassembled WGS sequence"/>
</dbReference>
<keyword evidence="2" id="KW-1185">Reference proteome</keyword>
<proteinExistence type="predicted"/>
<reference evidence="1 2" key="1">
    <citation type="submission" date="2023-05" db="EMBL/GenBank/DDBJ databases">
        <title>Novel species of genus Flectobacillus isolated from stream in China.</title>
        <authorList>
            <person name="Lu H."/>
        </authorList>
    </citation>
    <scope>NUCLEOTIDE SEQUENCE [LARGE SCALE GENOMIC DNA]</scope>
    <source>
        <strain evidence="1 2">KCTC 42575</strain>
    </source>
</reference>
<dbReference type="InterPro" id="IPR036465">
    <property type="entry name" value="vWFA_dom_sf"/>
</dbReference>
<dbReference type="RefSeq" id="WP_283343126.1">
    <property type="nucleotide sequence ID" value="NZ_JASHIF010000002.1"/>
</dbReference>
<dbReference type="Gene3D" id="3.40.50.410">
    <property type="entry name" value="von Willebrand factor, type A domain"/>
    <property type="match status" value="1"/>
</dbReference>
<comment type="caution">
    <text evidence="1">The sequence shown here is derived from an EMBL/GenBank/DDBJ whole genome shotgun (WGS) entry which is preliminary data.</text>
</comment>
<evidence type="ECO:0000313" key="1">
    <source>
        <dbReference type="EMBL" id="MDI9857831.1"/>
    </source>
</evidence>